<reference evidence="1 2" key="1">
    <citation type="journal article" date="2018" name="Biotechnol. Biofuels">
        <title>Integrative visual omics of the white-rot fungus Polyporus brumalis exposes the biotechnological potential of its oxidative enzymes for delignifying raw plant biomass.</title>
        <authorList>
            <person name="Miyauchi S."/>
            <person name="Rancon A."/>
            <person name="Drula E."/>
            <person name="Hage H."/>
            <person name="Chaduli D."/>
            <person name="Favel A."/>
            <person name="Grisel S."/>
            <person name="Henrissat B."/>
            <person name="Herpoel-Gimbert I."/>
            <person name="Ruiz-Duenas F.J."/>
            <person name="Chevret D."/>
            <person name="Hainaut M."/>
            <person name="Lin J."/>
            <person name="Wang M."/>
            <person name="Pangilinan J."/>
            <person name="Lipzen A."/>
            <person name="Lesage-Meessen L."/>
            <person name="Navarro D."/>
            <person name="Riley R."/>
            <person name="Grigoriev I.V."/>
            <person name="Zhou S."/>
            <person name="Raouche S."/>
            <person name="Rosso M.N."/>
        </authorList>
    </citation>
    <scope>NUCLEOTIDE SEQUENCE [LARGE SCALE GENOMIC DNA]</scope>
    <source>
        <strain evidence="1 2">BRFM 1820</strain>
    </source>
</reference>
<dbReference type="Proteomes" id="UP000256964">
    <property type="component" value="Unassembled WGS sequence"/>
</dbReference>
<dbReference type="AlphaFoldDB" id="A0A371CT19"/>
<organism evidence="1 2">
    <name type="scientific">Lentinus brumalis</name>
    <dbReference type="NCBI Taxonomy" id="2498619"/>
    <lineage>
        <taxon>Eukaryota</taxon>
        <taxon>Fungi</taxon>
        <taxon>Dikarya</taxon>
        <taxon>Basidiomycota</taxon>
        <taxon>Agaricomycotina</taxon>
        <taxon>Agaricomycetes</taxon>
        <taxon>Polyporales</taxon>
        <taxon>Polyporaceae</taxon>
        <taxon>Lentinus</taxon>
    </lineage>
</organism>
<keyword evidence="2" id="KW-1185">Reference proteome</keyword>
<evidence type="ECO:0000313" key="2">
    <source>
        <dbReference type="Proteomes" id="UP000256964"/>
    </source>
</evidence>
<protein>
    <submittedName>
        <fullName evidence="1">Uncharacterized protein</fullName>
    </submittedName>
</protein>
<name>A0A371CT19_9APHY</name>
<gene>
    <name evidence="1" type="ORF">OH76DRAFT_1204401</name>
</gene>
<accession>A0A371CT19</accession>
<dbReference type="EMBL" id="KZ857465">
    <property type="protein sequence ID" value="RDX43416.1"/>
    <property type="molecule type" value="Genomic_DNA"/>
</dbReference>
<evidence type="ECO:0000313" key="1">
    <source>
        <dbReference type="EMBL" id="RDX43416.1"/>
    </source>
</evidence>
<sequence length="162" mass="17384">MRQNSSDQASLATRSSLPLFASLDRDAPRLSCLLWFSNLPILSRCLQSVVIRYVDLVSRGPISLARACSSMYDIHACPGRAIAISTLFAPAASGLVYSAPLAPVSWCPSEIFRRAKYAACPSGAILVSWNHQNSLLACPRLGSDSPATHGLRPSKGCGKNHE</sequence>
<proteinExistence type="predicted"/>